<dbReference type="InterPro" id="IPR007110">
    <property type="entry name" value="Ig-like_dom"/>
</dbReference>
<protein>
    <submittedName>
        <fullName evidence="16 17">Butyrophilin subfamily 3 member A1-like isoform X1</fullName>
    </submittedName>
</protein>
<dbReference type="FunFam" id="2.60.40.10:FF:000088">
    <property type="entry name" value="Butyrophilin subfamily 1 member A1"/>
    <property type="match status" value="1"/>
</dbReference>
<keyword evidence="10" id="KW-0175">Coiled coil</keyword>
<dbReference type="PRINTS" id="PR01407">
    <property type="entry name" value="BUTYPHLNCDUF"/>
</dbReference>
<evidence type="ECO:0000256" key="6">
    <source>
        <dbReference type="ARBA" id="ARBA00023136"/>
    </source>
</evidence>
<dbReference type="InterPro" id="IPR036179">
    <property type="entry name" value="Ig-like_dom_sf"/>
</dbReference>
<evidence type="ECO:0000256" key="5">
    <source>
        <dbReference type="ARBA" id="ARBA00022989"/>
    </source>
</evidence>
<proteinExistence type="inferred from homology"/>
<dbReference type="InterPro" id="IPR053896">
    <property type="entry name" value="BTN3A2-like_Ig-C"/>
</dbReference>
<keyword evidence="7" id="KW-1015">Disulfide bond</keyword>
<evidence type="ECO:0000259" key="13">
    <source>
        <dbReference type="PROSITE" id="PS50188"/>
    </source>
</evidence>
<evidence type="ECO:0000256" key="9">
    <source>
        <dbReference type="ARBA" id="ARBA00023319"/>
    </source>
</evidence>
<dbReference type="Gene3D" id="2.60.120.920">
    <property type="match status" value="1"/>
</dbReference>
<dbReference type="GO" id="GO:0050852">
    <property type="term" value="P:T cell receptor signaling pathway"/>
    <property type="evidence" value="ECO:0007669"/>
    <property type="project" value="TreeGrafter"/>
</dbReference>
<evidence type="ECO:0000259" key="14">
    <source>
        <dbReference type="PROSITE" id="PS50835"/>
    </source>
</evidence>
<dbReference type="PROSITE" id="PS50835">
    <property type="entry name" value="IG_LIKE"/>
    <property type="match status" value="2"/>
</dbReference>
<dbReference type="InterPro" id="IPR013106">
    <property type="entry name" value="Ig_V-set"/>
</dbReference>
<keyword evidence="5 11" id="KW-1133">Transmembrane helix</keyword>
<dbReference type="SMART" id="SM00409">
    <property type="entry name" value="IG"/>
    <property type="match status" value="1"/>
</dbReference>
<evidence type="ECO:0000256" key="10">
    <source>
        <dbReference type="SAM" id="Coils"/>
    </source>
</evidence>
<dbReference type="Gene3D" id="2.60.40.10">
    <property type="entry name" value="Immunoglobulins"/>
    <property type="match status" value="2"/>
</dbReference>
<evidence type="ECO:0000256" key="1">
    <source>
        <dbReference type="ARBA" id="ARBA00004479"/>
    </source>
</evidence>
<evidence type="ECO:0000256" key="4">
    <source>
        <dbReference type="ARBA" id="ARBA00022729"/>
    </source>
</evidence>
<dbReference type="Pfam" id="PF00622">
    <property type="entry name" value="SPRY"/>
    <property type="match status" value="1"/>
</dbReference>
<dbReference type="GO" id="GO:0009897">
    <property type="term" value="C:external side of plasma membrane"/>
    <property type="evidence" value="ECO:0007669"/>
    <property type="project" value="TreeGrafter"/>
</dbReference>
<dbReference type="CDD" id="cd05713">
    <property type="entry name" value="IgV_MOG_like"/>
    <property type="match status" value="1"/>
</dbReference>
<comment type="subcellular location">
    <subcellularLocation>
        <location evidence="1">Membrane</location>
        <topology evidence="1">Single-pass type I membrane protein</topology>
    </subcellularLocation>
</comment>
<dbReference type="SMART" id="SM00406">
    <property type="entry name" value="IGv"/>
    <property type="match status" value="1"/>
</dbReference>
<dbReference type="InterPro" id="IPR003877">
    <property type="entry name" value="SPRY_dom"/>
</dbReference>
<dbReference type="CDD" id="cd13733">
    <property type="entry name" value="SPRY_PRY_C-I_1"/>
    <property type="match status" value="1"/>
</dbReference>
<feature type="chain" id="PRO_5044653966" evidence="12">
    <location>
        <begin position="33"/>
        <end position="534"/>
    </location>
</feature>
<dbReference type="SUPFAM" id="SSF48726">
    <property type="entry name" value="Immunoglobulin"/>
    <property type="match status" value="2"/>
</dbReference>
<dbReference type="InterPro" id="IPR043136">
    <property type="entry name" value="B30.2/SPRY_sf"/>
</dbReference>
<organism evidence="15 16">
    <name type="scientific">Geotrypetes seraphini</name>
    <name type="common">Gaboon caecilian</name>
    <name type="synonym">Caecilia seraphini</name>
    <dbReference type="NCBI Taxonomy" id="260995"/>
    <lineage>
        <taxon>Eukaryota</taxon>
        <taxon>Metazoa</taxon>
        <taxon>Chordata</taxon>
        <taxon>Craniata</taxon>
        <taxon>Vertebrata</taxon>
        <taxon>Euteleostomi</taxon>
        <taxon>Amphibia</taxon>
        <taxon>Gymnophiona</taxon>
        <taxon>Geotrypetes</taxon>
    </lineage>
</organism>
<dbReference type="Pfam" id="PF22705">
    <property type="entry name" value="C2-set_3"/>
    <property type="match status" value="1"/>
</dbReference>
<evidence type="ECO:0000313" key="15">
    <source>
        <dbReference type="Proteomes" id="UP000515159"/>
    </source>
</evidence>
<dbReference type="InterPro" id="IPR013320">
    <property type="entry name" value="ConA-like_dom_sf"/>
</dbReference>
<dbReference type="GO" id="GO:0001817">
    <property type="term" value="P:regulation of cytokine production"/>
    <property type="evidence" value="ECO:0007669"/>
    <property type="project" value="TreeGrafter"/>
</dbReference>
<feature type="transmembrane region" description="Helical" evidence="11">
    <location>
        <begin position="252"/>
        <end position="276"/>
    </location>
</feature>
<keyword evidence="4 12" id="KW-0732">Signal</keyword>
<gene>
    <name evidence="16 17" type="primary">LOC117350212</name>
</gene>
<keyword evidence="3 11" id="KW-0812">Transmembrane</keyword>
<dbReference type="InterPro" id="IPR001870">
    <property type="entry name" value="B30.2/SPRY"/>
</dbReference>
<feature type="domain" description="Ig-like" evidence="14">
    <location>
        <begin position="166"/>
        <end position="240"/>
    </location>
</feature>
<dbReference type="GO" id="GO:0005102">
    <property type="term" value="F:signaling receptor binding"/>
    <property type="evidence" value="ECO:0007669"/>
    <property type="project" value="TreeGrafter"/>
</dbReference>
<dbReference type="Pfam" id="PF13765">
    <property type="entry name" value="PRY"/>
    <property type="match status" value="1"/>
</dbReference>
<keyword evidence="6 11" id="KW-0472">Membrane</keyword>
<feature type="signal peptide" evidence="12">
    <location>
        <begin position="1"/>
        <end position="32"/>
    </location>
</feature>
<dbReference type="RefSeq" id="XP_033780217.1">
    <property type="nucleotide sequence ID" value="XM_033924326.1"/>
</dbReference>
<reference evidence="16 17" key="1">
    <citation type="submission" date="2025-04" db="UniProtKB">
        <authorList>
            <consortium name="RefSeq"/>
        </authorList>
    </citation>
    <scope>IDENTIFICATION</scope>
</reference>
<evidence type="ECO:0000256" key="12">
    <source>
        <dbReference type="SAM" id="SignalP"/>
    </source>
</evidence>
<dbReference type="SMART" id="SM00449">
    <property type="entry name" value="SPRY"/>
    <property type="match status" value="1"/>
</dbReference>
<keyword evidence="8" id="KW-0325">Glycoprotein</keyword>
<evidence type="ECO:0000256" key="3">
    <source>
        <dbReference type="ARBA" id="ARBA00022692"/>
    </source>
</evidence>
<dbReference type="GeneID" id="117350212"/>
<feature type="domain" description="Ig-like" evidence="14">
    <location>
        <begin position="16"/>
        <end position="144"/>
    </location>
</feature>
<dbReference type="SMART" id="SM00589">
    <property type="entry name" value="PRY"/>
    <property type="match status" value="1"/>
</dbReference>
<dbReference type="InterPro" id="IPR003879">
    <property type="entry name" value="Butyrophylin_SPRY"/>
</dbReference>
<sequence>MGFPESLWRMSLSSLPGLILLLISHHFQTGNAEHFKVLGPDQPVVVILGEDAVLPCHLSPALNAEDMQVRWFRTSFDFLVHQYENGMDQNEQQNSKYRGRTELIRNYISCGSVSLRIQNIGLEDEGRYSCYFEFDTYYDEATVELKVVRLGSALFISVNDHQDRGIKVMCESSGWYPEPEVTWRQEDGQSPIAASETETQEQNGLFKVKTSLLLKTNQQGSISCHIRNVILSQEKTFVISIADIFYQRVSRWMVSLSLILISVLIPCGLLVMLVIYHLRKEREEKGQLSADKKNLSAKVENLSAKAENQSENVDKFSADNAKLSVDKENLSADNAKLSADNESLRAELEWRRCCSYAVNVTLDPNTAHPLLIVSEDKKTVISGNTKQIFFDNTKRFDSEPFVLGSEGFSSGKHYWEVQVGDKSDWKVGVCKNSVRRKGQITPSPGEGYWAVELRIKDKSVYLALTVPEKELLLRERPQAVGIFLDYEAGKVSFYNADTKSHIYTFSDIYSFTETLQPFLFTCTSLRIRPVAAWE</sequence>
<dbReference type="Pfam" id="PF07686">
    <property type="entry name" value="V-set"/>
    <property type="match status" value="1"/>
</dbReference>
<evidence type="ECO:0000256" key="7">
    <source>
        <dbReference type="ARBA" id="ARBA00023157"/>
    </source>
</evidence>
<dbReference type="Proteomes" id="UP000515159">
    <property type="component" value="Chromosome 16"/>
</dbReference>
<evidence type="ECO:0000256" key="2">
    <source>
        <dbReference type="ARBA" id="ARBA00007591"/>
    </source>
</evidence>
<evidence type="ECO:0000256" key="11">
    <source>
        <dbReference type="SAM" id="Phobius"/>
    </source>
</evidence>
<dbReference type="PANTHER" id="PTHR24100:SF149">
    <property type="entry name" value="BG-LIKE ANTIGEN 1-RELATED"/>
    <property type="match status" value="1"/>
</dbReference>
<dbReference type="InterPro" id="IPR013783">
    <property type="entry name" value="Ig-like_fold"/>
</dbReference>
<name>A0A6P8PYM6_GEOSA</name>
<dbReference type="InterPro" id="IPR050504">
    <property type="entry name" value="IgSF_BTN/MOG"/>
</dbReference>
<evidence type="ECO:0000313" key="17">
    <source>
        <dbReference type="RefSeq" id="XP_033780217.1"/>
    </source>
</evidence>
<dbReference type="InterPro" id="IPR003599">
    <property type="entry name" value="Ig_sub"/>
</dbReference>
<evidence type="ECO:0000256" key="8">
    <source>
        <dbReference type="ARBA" id="ARBA00023180"/>
    </source>
</evidence>
<dbReference type="FunFam" id="2.60.40.10:FF:000208">
    <property type="entry name" value="Butyrophilin subfamily 1 member A1"/>
    <property type="match status" value="1"/>
</dbReference>
<dbReference type="SUPFAM" id="SSF49899">
    <property type="entry name" value="Concanavalin A-like lectins/glucanases"/>
    <property type="match status" value="1"/>
</dbReference>
<evidence type="ECO:0000313" key="16">
    <source>
        <dbReference type="RefSeq" id="XP_033780216.1"/>
    </source>
</evidence>
<keyword evidence="9" id="KW-0393">Immunoglobulin domain</keyword>
<keyword evidence="15" id="KW-1185">Reference proteome</keyword>
<feature type="domain" description="B30.2/SPRY" evidence="13">
    <location>
        <begin position="340"/>
        <end position="534"/>
    </location>
</feature>
<dbReference type="OrthoDB" id="9986391at2759"/>
<accession>A0A6P8PYM6</accession>
<dbReference type="RefSeq" id="XP_033780216.1">
    <property type="nucleotide sequence ID" value="XM_033924325.1"/>
</dbReference>
<feature type="coiled-coil region" evidence="10">
    <location>
        <begin position="278"/>
        <end position="347"/>
    </location>
</feature>
<dbReference type="KEGG" id="gsh:117350212"/>
<dbReference type="PANTHER" id="PTHR24100">
    <property type="entry name" value="BUTYROPHILIN"/>
    <property type="match status" value="1"/>
</dbReference>
<dbReference type="PROSITE" id="PS50188">
    <property type="entry name" value="B302_SPRY"/>
    <property type="match status" value="1"/>
</dbReference>
<comment type="similarity">
    <text evidence="2">Belongs to the immunoglobulin superfamily. BTN/MOG family.</text>
</comment>
<dbReference type="InterPro" id="IPR006574">
    <property type="entry name" value="PRY"/>
</dbReference>
<dbReference type="AlphaFoldDB" id="A0A6P8PYM6"/>
<dbReference type="FunFam" id="2.60.120.920:FF:000004">
    <property type="entry name" value="Butyrophilin subfamily 1 member A1"/>
    <property type="match status" value="1"/>
</dbReference>